<dbReference type="Pfam" id="PF04655">
    <property type="entry name" value="APH_6_hur"/>
    <property type="match status" value="1"/>
</dbReference>
<gene>
    <name evidence="1" type="ORF">Lste_0671</name>
</gene>
<dbReference type="EMBL" id="LNYY01000016">
    <property type="protein sequence ID" value="KTD70067.1"/>
    <property type="molecule type" value="Genomic_DNA"/>
</dbReference>
<name>A0A0W0ZMP3_9GAMM</name>
<dbReference type="SUPFAM" id="SSF56112">
    <property type="entry name" value="Protein kinase-like (PK-like)"/>
    <property type="match status" value="1"/>
</dbReference>
<dbReference type="InterPro" id="IPR006748">
    <property type="entry name" value="NH2Glyco/OHUrea_AB-resist_kin"/>
</dbReference>
<dbReference type="GO" id="GO:0016773">
    <property type="term" value="F:phosphotransferase activity, alcohol group as acceptor"/>
    <property type="evidence" value="ECO:0007669"/>
    <property type="project" value="InterPro"/>
</dbReference>
<keyword evidence="1" id="KW-0418">Kinase</keyword>
<organism evidence="1 2">
    <name type="scientific">Legionella steelei</name>
    <dbReference type="NCBI Taxonomy" id="947033"/>
    <lineage>
        <taxon>Bacteria</taxon>
        <taxon>Pseudomonadati</taxon>
        <taxon>Pseudomonadota</taxon>
        <taxon>Gammaproteobacteria</taxon>
        <taxon>Legionellales</taxon>
        <taxon>Legionellaceae</taxon>
        <taxon>Legionella</taxon>
    </lineage>
</organism>
<evidence type="ECO:0000313" key="2">
    <source>
        <dbReference type="Proteomes" id="UP000054926"/>
    </source>
</evidence>
<evidence type="ECO:0000313" key="1">
    <source>
        <dbReference type="EMBL" id="KTD70067.1"/>
    </source>
</evidence>
<dbReference type="RefSeq" id="WP_058509679.1">
    <property type="nucleotide sequence ID" value="NZ_LNYY01000016.1"/>
</dbReference>
<dbReference type="Proteomes" id="UP000054926">
    <property type="component" value="Unassembled WGS sequence"/>
</dbReference>
<dbReference type="AlphaFoldDB" id="A0A0W0ZMP3"/>
<dbReference type="STRING" id="947033.Lste_0671"/>
<protein>
    <submittedName>
        <fullName evidence="1">Aminoglycoside/hydroxyurea antibiotic resistance kinase</fullName>
    </submittedName>
</protein>
<dbReference type="PATRIC" id="fig|947033.5.peg.716"/>
<keyword evidence="2" id="KW-1185">Reference proteome</keyword>
<sequence>MKLNPSFIKNIHATYGQGGITWLSNLPAHLKTLSAQWNLKILHPVKDISYNFVAVVQWQSQLAILKTAPAAAQLMAEAEWLDAHTKSVPSIFHLDKKNNAYLMEKFEPGTSLKHLVKEGNDEKATRIIAQVILDLQSADTLHQKMNYQHISEHISAFAFLRGHLDTHVIEHAESIFKELCADCSHDIILHGDLHHDNILQSGTSWCVIDPHGYIGNPCAEIGPMVFNPLDCFPKHSLKNTVEARLNVLAEMLPFDLQHIKAWAFCLALRSAAWDIEGFNSPNNHTIEIARILYETI</sequence>
<accession>A0A0W0ZMP3</accession>
<dbReference type="Gene3D" id="3.90.1200.10">
    <property type="match status" value="1"/>
</dbReference>
<dbReference type="OrthoDB" id="3638028at2"/>
<keyword evidence="1" id="KW-0808">Transferase</keyword>
<dbReference type="InterPro" id="IPR011009">
    <property type="entry name" value="Kinase-like_dom_sf"/>
</dbReference>
<dbReference type="GO" id="GO:0016301">
    <property type="term" value="F:kinase activity"/>
    <property type="evidence" value="ECO:0007669"/>
    <property type="project" value="UniProtKB-KW"/>
</dbReference>
<comment type="caution">
    <text evidence="1">The sequence shown here is derived from an EMBL/GenBank/DDBJ whole genome shotgun (WGS) entry which is preliminary data.</text>
</comment>
<dbReference type="GO" id="GO:0019748">
    <property type="term" value="P:secondary metabolic process"/>
    <property type="evidence" value="ECO:0007669"/>
    <property type="project" value="InterPro"/>
</dbReference>
<reference evidence="1 2" key="1">
    <citation type="submission" date="2015-11" db="EMBL/GenBank/DDBJ databases">
        <title>Genomic analysis of 38 Legionella species identifies large and diverse effector repertoires.</title>
        <authorList>
            <person name="Burstein D."/>
            <person name="Amaro F."/>
            <person name="Zusman T."/>
            <person name="Lifshitz Z."/>
            <person name="Cohen O."/>
            <person name="Gilbert J.A."/>
            <person name="Pupko T."/>
            <person name="Shuman H.A."/>
            <person name="Segal G."/>
        </authorList>
    </citation>
    <scope>NUCLEOTIDE SEQUENCE [LARGE SCALE GENOMIC DNA]</scope>
    <source>
        <strain evidence="1 2">IMVS3376</strain>
    </source>
</reference>
<proteinExistence type="predicted"/>